<sequence length="95" mass="11395">MNRRRYLEWRKEKLIGKIQQQRLDLAENKALWLEKTERIDRGWQTLFGLRKYLVVGSSVMALYGIRHPSKLIRWSRRAFGAFGTIRLIQKTFSSK</sequence>
<dbReference type="RefSeq" id="WP_012147027.1">
    <property type="nucleotide sequence ID" value="NZ_CAMIRF010000005.1"/>
</dbReference>
<evidence type="ECO:0000313" key="2">
    <source>
        <dbReference type="EMBL" id="SUI66960.1"/>
    </source>
</evidence>
<evidence type="ECO:0000313" key="4">
    <source>
        <dbReference type="Proteomes" id="UP001558101"/>
    </source>
</evidence>
<name>A0A2X2H602_9GAMM</name>
<dbReference type="Proteomes" id="UP001558101">
    <property type="component" value="Unassembled WGS sequence"/>
</dbReference>
<reference evidence="2 3" key="1">
    <citation type="submission" date="2018-06" db="EMBL/GenBank/DDBJ databases">
        <authorList>
            <consortium name="Pathogen Informatics"/>
            <person name="Doyle S."/>
        </authorList>
    </citation>
    <scope>NUCLEOTIDE SEQUENCE [LARGE SCALE GENOMIC DNA]</scope>
    <source>
        <strain evidence="2 3">NCTC11544</strain>
    </source>
</reference>
<evidence type="ECO:0000313" key="1">
    <source>
        <dbReference type="EMBL" id="MEX3174401.1"/>
    </source>
</evidence>
<dbReference type="Proteomes" id="UP000255529">
    <property type="component" value="Unassembled WGS sequence"/>
</dbReference>
<gene>
    <name evidence="1" type="ORF">AB4M04_20215</name>
    <name evidence="2" type="ORF">NCTC11544_02913</name>
</gene>
<keyword evidence="4" id="KW-1185">Reference proteome</keyword>
<dbReference type="AlphaFoldDB" id="A0A2X2H602"/>
<accession>A0A2X2H602</accession>
<organism evidence="2 3">
    <name type="scientific">Serratia quinivorans</name>
    <dbReference type="NCBI Taxonomy" id="137545"/>
    <lineage>
        <taxon>Bacteria</taxon>
        <taxon>Pseudomonadati</taxon>
        <taxon>Pseudomonadota</taxon>
        <taxon>Gammaproteobacteria</taxon>
        <taxon>Enterobacterales</taxon>
        <taxon>Yersiniaceae</taxon>
        <taxon>Serratia</taxon>
    </lineage>
</organism>
<protein>
    <submittedName>
        <fullName evidence="1">YqjK-like family protein</fullName>
    </submittedName>
</protein>
<dbReference type="GeneID" id="74952637"/>
<proteinExistence type="predicted"/>
<dbReference type="EMBL" id="JBFQXQ010000003">
    <property type="protein sequence ID" value="MEX3174401.1"/>
    <property type="molecule type" value="Genomic_DNA"/>
</dbReference>
<reference evidence="1 4" key="2">
    <citation type="submission" date="2024-07" db="EMBL/GenBank/DDBJ databases">
        <title>Genomes of novel Serratia strains from suburban soil.</title>
        <authorList>
            <person name="Markert E.X."/>
            <person name="Severe K."/>
            <person name="Severe L."/>
            <person name="Twing K.I."/>
            <person name="Ward L.M."/>
        </authorList>
    </citation>
    <scope>NUCLEOTIDE SEQUENCE [LARGE SCALE GENOMIC DNA]</scope>
    <source>
        <strain evidence="1 4">3C-UT</strain>
    </source>
</reference>
<evidence type="ECO:0000313" key="3">
    <source>
        <dbReference type="Proteomes" id="UP000255529"/>
    </source>
</evidence>
<dbReference type="EMBL" id="UGYN01000002">
    <property type="protein sequence ID" value="SUI66960.1"/>
    <property type="molecule type" value="Genomic_DNA"/>
</dbReference>
<dbReference type="Pfam" id="PF13997">
    <property type="entry name" value="YqjK"/>
    <property type="match status" value="1"/>
</dbReference>
<dbReference type="InterPro" id="IPR025612">
    <property type="entry name" value="YqjK"/>
</dbReference>